<dbReference type="OrthoDB" id="1494151at2"/>
<name>A0A2U0SC32_9SPHN</name>
<evidence type="ECO:0000313" key="6">
    <source>
        <dbReference type="EMBL" id="PVX28874.1"/>
    </source>
</evidence>
<evidence type="ECO:0000259" key="5">
    <source>
        <dbReference type="Pfam" id="PF19906"/>
    </source>
</evidence>
<accession>A0A2U0SC32</accession>
<dbReference type="AlphaFoldDB" id="A0A2U0SC32"/>
<proteinExistence type="inferred from homology"/>
<dbReference type="EMBL" id="QENQ01000001">
    <property type="protein sequence ID" value="PVX28874.1"/>
    <property type="molecule type" value="Genomic_DNA"/>
</dbReference>
<comment type="similarity">
    <text evidence="3">Belongs to the C-glycoside deglycosidase beta subunit family.</text>
</comment>
<dbReference type="Proteomes" id="UP000245890">
    <property type="component" value="Unassembled WGS sequence"/>
</dbReference>
<evidence type="ECO:0000256" key="3">
    <source>
        <dbReference type="ARBA" id="ARBA00046336"/>
    </source>
</evidence>
<keyword evidence="7" id="KW-1185">Reference proteome</keyword>
<sequence length="133" mass="15035">MLERSTIQSSGFSNLGPEGARTGFRLRLRQPNYRGMRLSLIEGVDVTVDGEHFAAADNRILFQGRTFGLADLDGETETRWSVGETIDVLIDRPGGLVPGVHRVETIIWMRHPYFPPQFRPVPMRDSREVTIIL</sequence>
<protein>
    <recommendedName>
        <fullName evidence="4">C-deglycosylation enzyme beta subunit</fullName>
    </recommendedName>
</protein>
<dbReference type="GO" id="GO:0016829">
    <property type="term" value="F:lyase activity"/>
    <property type="evidence" value="ECO:0007669"/>
    <property type="project" value="UniProtKB-KW"/>
</dbReference>
<reference evidence="6 7" key="1">
    <citation type="submission" date="2018-05" db="EMBL/GenBank/DDBJ databases">
        <title>Description of Sphingomonas pokkalii sp nov, isolated from the rhizosphere of saline tolerant pokkali rice and its draft genome analysis.</title>
        <authorList>
            <person name="Menon R."/>
            <person name="Kumari S."/>
            <person name="Rameshkumar N."/>
        </authorList>
    </citation>
    <scope>NUCLEOTIDE SEQUENCE [LARGE SCALE GENOMIC DNA]</scope>
    <source>
        <strain evidence="6 7">L3B27</strain>
    </source>
</reference>
<feature type="domain" description="C-glycoside deglycosidase beta subunit" evidence="5">
    <location>
        <begin position="2"/>
        <end position="113"/>
    </location>
</feature>
<gene>
    <name evidence="6" type="ORF">DD559_05620</name>
</gene>
<evidence type="ECO:0000256" key="4">
    <source>
        <dbReference type="ARBA" id="ARBA00047208"/>
    </source>
</evidence>
<keyword evidence="1" id="KW-0456">Lyase</keyword>
<keyword evidence="2" id="KW-0119">Carbohydrate metabolism</keyword>
<organism evidence="6 7">
    <name type="scientific">Sphingomonas pokkalii</name>
    <dbReference type="NCBI Taxonomy" id="2175090"/>
    <lineage>
        <taxon>Bacteria</taxon>
        <taxon>Pseudomonadati</taxon>
        <taxon>Pseudomonadota</taxon>
        <taxon>Alphaproteobacteria</taxon>
        <taxon>Sphingomonadales</taxon>
        <taxon>Sphingomonadaceae</taxon>
        <taxon>Sphingomonas</taxon>
    </lineage>
</organism>
<evidence type="ECO:0000256" key="2">
    <source>
        <dbReference type="ARBA" id="ARBA00023277"/>
    </source>
</evidence>
<dbReference type="Pfam" id="PF19906">
    <property type="entry name" value="CGDB"/>
    <property type="match status" value="1"/>
</dbReference>
<dbReference type="RefSeq" id="WP_116468317.1">
    <property type="nucleotide sequence ID" value="NZ_QENQ01000001.1"/>
</dbReference>
<evidence type="ECO:0000256" key="1">
    <source>
        <dbReference type="ARBA" id="ARBA00023239"/>
    </source>
</evidence>
<comment type="caution">
    <text evidence="6">The sequence shown here is derived from an EMBL/GenBank/DDBJ whole genome shotgun (WGS) entry which is preliminary data.</text>
</comment>
<dbReference type="InterPro" id="IPR045959">
    <property type="entry name" value="CGDB"/>
</dbReference>
<evidence type="ECO:0000313" key="7">
    <source>
        <dbReference type="Proteomes" id="UP000245890"/>
    </source>
</evidence>